<evidence type="ECO:0000259" key="5">
    <source>
        <dbReference type="PROSITE" id="PS50404"/>
    </source>
</evidence>
<evidence type="ECO:0000259" key="6">
    <source>
        <dbReference type="PROSITE" id="PS50405"/>
    </source>
</evidence>
<organism evidence="7 8">
    <name type="scientific">Plakobranchus ocellatus</name>
    <dbReference type="NCBI Taxonomy" id="259542"/>
    <lineage>
        <taxon>Eukaryota</taxon>
        <taxon>Metazoa</taxon>
        <taxon>Spiralia</taxon>
        <taxon>Lophotrochozoa</taxon>
        <taxon>Mollusca</taxon>
        <taxon>Gastropoda</taxon>
        <taxon>Heterobranchia</taxon>
        <taxon>Euthyneura</taxon>
        <taxon>Panpulmonata</taxon>
        <taxon>Sacoglossa</taxon>
        <taxon>Placobranchoidea</taxon>
        <taxon>Plakobranchidae</taxon>
        <taxon>Plakobranchus</taxon>
    </lineage>
</organism>
<comment type="catalytic activity">
    <reaction evidence="3">
        <text>methylarsonate + 2 glutathione + H(+) = methylarsonous acid + glutathione disulfide + H2O</text>
        <dbReference type="Rhea" id="RHEA:15969"/>
        <dbReference type="ChEBI" id="CHEBI:15377"/>
        <dbReference type="ChEBI" id="CHEBI:15378"/>
        <dbReference type="ChEBI" id="CHEBI:17826"/>
        <dbReference type="ChEBI" id="CHEBI:33409"/>
        <dbReference type="ChEBI" id="CHEBI:57925"/>
        <dbReference type="ChEBI" id="CHEBI:58297"/>
        <dbReference type="EC" id="1.20.4.2"/>
    </reaction>
</comment>
<gene>
    <name evidence="7" type="ORF">PoB_001313200</name>
</gene>
<sequence length="280" mass="32191">MASSDVPSQSSDELRKPDDPLLPGQVLRIYSMRMCPYAQRTRLIARAKGVSHDIVNLDLNNKPDWFFDLNPYGEVPVVIHNGGHVYESLIAAEYLEEAFPEPKLFSDDPLIKAYERIYYNHWTKKGIPAFYSLLKAGYPDPEQTQRLNQHISALEGFMTTLDKPYFHGAAPGFSDYMIWPWFERLPMLKDITEFSLSSKDCPRLLAWIDRMWKDPVVQHCKIDPELLTKHYTIYRKGRPDFTIGADGKATGSDSQESVVVPEALENLDGLREAHTRDRRN</sequence>
<dbReference type="AlphaFoldDB" id="A0AAV3YUL5"/>
<dbReference type="InterPro" id="IPR036282">
    <property type="entry name" value="Glutathione-S-Trfase_C_sf"/>
</dbReference>
<evidence type="ECO:0000256" key="3">
    <source>
        <dbReference type="RuleBase" id="RU368071"/>
    </source>
</evidence>
<dbReference type="PANTHER" id="PTHR43968">
    <property type="match status" value="1"/>
</dbReference>
<feature type="region of interest" description="Disordered" evidence="4">
    <location>
        <begin position="1"/>
        <end position="20"/>
    </location>
</feature>
<dbReference type="InterPro" id="IPR004045">
    <property type="entry name" value="Glutathione_S-Trfase_N"/>
</dbReference>
<dbReference type="EC" id="2.5.1.18" evidence="3"/>
<evidence type="ECO:0000256" key="2">
    <source>
        <dbReference type="ARBA" id="ARBA00023002"/>
    </source>
</evidence>
<dbReference type="PROSITE" id="PS50405">
    <property type="entry name" value="GST_CTER"/>
    <property type="match status" value="1"/>
</dbReference>
<dbReference type="InterPro" id="IPR010987">
    <property type="entry name" value="Glutathione-S-Trfase_C-like"/>
</dbReference>
<comment type="caution">
    <text evidence="7">The sequence shown here is derived from an EMBL/GenBank/DDBJ whole genome shotgun (WGS) entry which is preliminary data.</text>
</comment>
<dbReference type="Gene3D" id="1.20.1050.10">
    <property type="match status" value="1"/>
</dbReference>
<dbReference type="GO" id="GO:0050610">
    <property type="term" value="F:methylarsonate reductase activity"/>
    <property type="evidence" value="ECO:0007669"/>
    <property type="project" value="UniProtKB-UniRule"/>
</dbReference>
<dbReference type="GO" id="GO:0045174">
    <property type="term" value="F:glutathione dehydrogenase (ascorbate) activity"/>
    <property type="evidence" value="ECO:0007669"/>
    <property type="project" value="UniProtKB-UniRule"/>
</dbReference>
<dbReference type="PROSITE" id="PS50404">
    <property type="entry name" value="GST_NTER"/>
    <property type="match status" value="1"/>
</dbReference>
<dbReference type="EC" id="1.20.4.2" evidence="3"/>
<feature type="domain" description="GST C-terminal" evidence="6">
    <location>
        <begin position="108"/>
        <end position="240"/>
    </location>
</feature>
<dbReference type="PRINTS" id="PR01625">
    <property type="entry name" value="GSTRNSFRASEO"/>
</dbReference>
<dbReference type="Pfam" id="PF13409">
    <property type="entry name" value="GST_N_2"/>
    <property type="match status" value="1"/>
</dbReference>
<dbReference type="Proteomes" id="UP000735302">
    <property type="component" value="Unassembled WGS sequence"/>
</dbReference>
<dbReference type="SUPFAM" id="SSF52833">
    <property type="entry name" value="Thioredoxin-like"/>
    <property type="match status" value="1"/>
</dbReference>
<dbReference type="EMBL" id="BLXT01001552">
    <property type="protein sequence ID" value="GFN86626.1"/>
    <property type="molecule type" value="Genomic_DNA"/>
</dbReference>
<keyword evidence="3" id="KW-0808">Transferase</keyword>
<accession>A0AAV3YUL5</accession>
<evidence type="ECO:0000313" key="8">
    <source>
        <dbReference type="Proteomes" id="UP000735302"/>
    </source>
</evidence>
<comment type="catalytic activity">
    <reaction evidence="3">
        <text>RX + glutathione = an S-substituted glutathione + a halide anion + H(+)</text>
        <dbReference type="Rhea" id="RHEA:16437"/>
        <dbReference type="ChEBI" id="CHEBI:15378"/>
        <dbReference type="ChEBI" id="CHEBI:16042"/>
        <dbReference type="ChEBI" id="CHEBI:17792"/>
        <dbReference type="ChEBI" id="CHEBI:57925"/>
        <dbReference type="ChEBI" id="CHEBI:90779"/>
        <dbReference type="EC" id="2.5.1.18"/>
    </reaction>
</comment>
<comment type="function">
    <text evidence="3">Exhibits glutathione-dependent thiol transferase activity. Has high dehydroascorbate reductase activity and may contribute to the recycling of ascorbic acid. Participates in the biotransformation of inorganic arsenic and reduces monomethylarsonic acid (MMA).</text>
</comment>
<evidence type="ECO:0000256" key="1">
    <source>
        <dbReference type="ARBA" id="ARBA00011067"/>
    </source>
</evidence>
<dbReference type="Gene3D" id="3.40.30.10">
    <property type="entry name" value="Glutaredoxin"/>
    <property type="match status" value="1"/>
</dbReference>
<dbReference type="InterPro" id="IPR005442">
    <property type="entry name" value="GST_omega"/>
</dbReference>
<feature type="domain" description="GST N-terminal" evidence="5">
    <location>
        <begin position="25"/>
        <end position="103"/>
    </location>
</feature>
<dbReference type="SFLD" id="SFLDG00358">
    <property type="entry name" value="Main_(cytGST)"/>
    <property type="match status" value="1"/>
</dbReference>
<dbReference type="SUPFAM" id="SSF47616">
    <property type="entry name" value="GST C-terminal domain-like"/>
    <property type="match status" value="1"/>
</dbReference>
<dbReference type="InterPro" id="IPR040079">
    <property type="entry name" value="Glutathione_S-Trfase"/>
</dbReference>
<protein>
    <recommendedName>
        <fullName evidence="3">Glutathione S-transferase omega</fullName>
        <shortName evidence="3">GSTO</shortName>
        <ecNumber evidence="3">1.20.4.2</ecNumber>
        <ecNumber evidence="3">1.8.5.1</ecNumber>
        <ecNumber evidence="3">2.5.1.18</ecNumber>
    </recommendedName>
    <alternativeName>
        <fullName evidence="3">Glutathione-dependent dehydroascorbate reductase</fullName>
    </alternativeName>
    <alternativeName>
        <fullName evidence="3">Monomethylarsonic acid reductase</fullName>
    </alternativeName>
</protein>
<dbReference type="GO" id="GO:0006749">
    <property type="term" value="P:glutathione metabolic process"/>
    <property type="evidence" value="ECO:0007669"/>
    <property type="project" value="UniProtKB-UniRule"/>
</dbReference>
<evidence type="ECO:0000256" key="4">
    <source>
        <dbReference type="SAM" id="MobiDB-lite"/>
    </source>
</evidence>
<comment type="catalytic activity">
    <reaction evidence="3">
        <text>L-dehydroascorbate + 2 glutathione = glutathione disulfide + L-ascorbate</text>
        <dbReference type="Rhea" id="RHEA:24424"/>
        <dbReference type="ChEBI" id="CHEBI:38290"/>
        <dbReference type="ChEBI" id="CHEBI:57925"/>
        <dbReference type="ChEBI" id="CHEBI:58297"/>
        <dbReference type="ChEBI" id="CHEBI:58539"/>
        <dbReference type="EC" id="1.8.5.1"/>
    </reaction>
</comment>
<dbReference type="PANTHER" id="PTHR43968:SF6">
    <property type="entry name" value="GLUTATHIONE S-TRANSFERASE OMEGA"/>
    <property type="match status" value="1"/>
</dbReference>
<dbReference type="SFLD" id="SFLDS00019">
    <property type="entry name" value="Glutathione_Transferase_(cytos"/>
    <property type="match status" value="1"/>
</dbReference>
<dbReference type="Pfam" id="PF13410">
    <property type="entry name" value="GST_C_2"/>
    <property type="match status" value="1"/>
</dbReference>
<keyword evidence="8" id="KW-1185">Reference proteome</keyword>
<feature type="compositionally biased region" description="Polar residues" evidence="4">
    <location>
        <begin position="1"/>
        <end position="11"/>
    </location>
</feature>
<keyword evidence="2 3" id="KW-0560">Oxidoreductase</keyword>
<dbReference type="FunFam" id="3.40.30.10:FF:000123">
    <property type="entry name" value="Glutathione transferase o1"/>
    <property type="match status" value="1"/>
</dbReference>
<name>A0AAV3YUL5_9GAST</name>
<proteinExistence type="inferred from homology"/>
<dbReference type="InterPro" id="IPR050983">
    <property type="entry name" value="GST_Omega/HSP26"/>
</dbReference>
<dbReference type="GO" id="GO:0004364">
    <property type="term" value="F:glutathione transferase activity"/>
    <property type="evidence" value="ECO:0007669"/>
    <property type="project" value="UniProtKB-UniRule"/>
</dbReference>
<evidence type="ECO:0000313" key="7">
    <source>
        <dbReference type="EMBL" id="GFN86626.1"/>
    </source>
</evidence>
<dbReference type="FunFam" id="1.20.1050.10:FF:000009">
    <property type="entry name" value="Glutathione S-transferase omega-1"/>
    <property type="match status" value="1"/>
</dbReference>
<reference evidence="7 8" key="1">
    <citation type="journal article" date="2021" name="Elife">
        <title>Chloroplast acquisition without the gene transfer in kleptoplastic sea slugs, Plakobranchus ocellatus.</title>
        <authorList>
            <person name="Maeda T."/>
            <person name="Takahashi S."/>
            <person name="Yoshida T."/>
            <person name="Shimamura S."/>
            <person name="Takaki Y."/>
            <person name="Nagai Y."/>
            <person name="Toyoda A."/>
            <person name="Suzuki Y."/>
            <person name="Arimoto A."/>
            <person name="Ishii H."/>
            <person name="Satoh N."/>
            <person name="Nishiyama T."/>
            <person name="Hasebe M."/>
            <person name="Maruyama T."/>
            <person name="Minagawa J."/>
            <person name="Obokata J."/>
            <person name="Shigenobu S."/>
        </authorList>
    </citation>
    <scope>NUCLEOTIDE SEQUENCE [LARGE SCALE GENOMIC DNA]</scope>
</reference>
<dbReference type="GO" id="GO:0005737">
    <property type="term" value="C:cytoplasm"/>
    <property type="evidence" value="ECO:0007669"/>
    <property type="project" value="InterPro"/>
</dbReference>
<dbReference type="InterPro" id="IPR036249">
    <property type="entry name" value="Thioredoxin-like_sf"/>
</dbReference>
<comment type="similarity">
    <text evidence="1 3">Belongs to the GST superfamily. Omega family.</text>
</comment>
<dbReference type="EC" id="1.8.5.1" evidence="3"/>